<evidence type="ECO:0000256" key="1">
    <source>
        <dbReference type="SAM" id="SignalP"/>
    </source>
</evidence>
<comment type="caution">
    <text evidence="2">The sequence shown here is derived from an EMBL/GenBank/DDBJ whole genome shotgun (WGS) entry which is preliminary data.</text>
</comment>
<protein>
    <submittedName>
        <fullName evidence="2">Competence protein ComEA</fullName>
    </submittedName>
</protein>
<dbReference type="Gene3D" id="1.10.150.280">
    <property type="entry name" value="AF1531-like domain"/>
    <property type="match status" value="1"/>
</dbReference>
<dbReference type="OrthoDB" id="7510573at2"/>
<keyword evidence="3" id="KW-1185">Reference proteome</keyword>
<dbReference type="NCBIfam" id="TIGR00426">
    <property type="entry name" value="competence protein ComEA helix-hairpin-helix repeat region"/>
    <property type="match status" value="1"/>
</dbReference>
<dbReference type="InterPro" id="IPR004509">
    <property type="entry name" value="Competence_ComEA_HhH"/>
</dbReference>
<dbReference type="SUPFAM" id="SSF47781">
    <property type="entry name" value="RuvA domain 2-like"/>
    <property type="match status" value="1"/>
</dbReference>
<accession>A0A0W0YYQ8</accession>
<dbReference type="Proteomes" id="UP000054877">
    <property type="component" value="Unassembled WGS sequence"/>
</dbReference>
<dbReference type="Pfam" id="PF12836">
    <property type="entry name" value="HHH_3"/>
    <property type="match status" value="1"/>
</dbReference>
<keyword evidence="1" id="KW-0732">Signal</keyword>
<dbReference type="AlphaFoldDB" id="A0A0W0YYQ8"/>
<dbReference type="GO" id="GO:0015627">
    <property type="term" value="C:type II protein secretion system complex"/>
    <property type="evidence" value="ECO:0007669"/>
    <property type="project" value="TreeGrafter"/>
</dbReference>
<dbReference type="RefSeq" id="WP_058484176.1">
    <property type="nucleotide sequence ID" value="NZ_CAAAII010000001.1"/>
</dbReference>
<sequence length="105" mass="11569">MKANVFAVVLSCLLLALPVHAVTHQEPSQTGKISASAKINLNQADAKTLTHSIKSIGKKRAEAIVKYREAHHDFKSLDELSHVPGLGKSFVNRLRAELERVFTLQ</sequence>
<dbReference type="GO" id="GO:0015628">
    <property type="term" value="P:protein secretion by the type II secretion system"/>
    <property type="evidence" value="ECO:0007669"/>
    <property type="project" value="TreeGrafter"/>
</dbReference>
<gene>
    <name evidence="2" type="primary">comEA</name>
    <name evidence="2" type="ORF">Lspi_2268</name>
</gene>
<dbReference type="InterPro" id="IPR010994">
    <property type="entry name" value="RuvA_2-like"/>
</dbReference>
<dbReference type="PANTHER" id="PTHR21180:SF32">
    <property type="entry name" value="ENDONUCLEASE_EXONUCLEASE_PHOSPHATASE FAMILY DOMAIN-CONTAINING PROTEIN 1"/>
    <property type="match status" value="1"/>
</dbReference>
<dbReference type="PANTHER" id="PTHR21180">
    <property type="entry name" value="ENDONUCLEASE/EXONUCLEASE/PHOSPHATASE FAMILY DOMAIN-CONTAINING PROTEIN 1"/>
    <property type="match status" value="1"/>
</dbReference>
<name>A0A0W0YYQ8_LEGSP</name>
<evidence type="ECO:0000313" key="2">
    <source>
        <dbReference type="EMBL" id="KTD61638.1"/>
    </source>
</evidence>
<proteinExistence type="predicted"/>
<dbReference type="STRING" id="452.Lspi_2268"/>
<dbReference type="EMBL" id="LNYX01000031">
    <property type="protein sequence ID" value="KTD61638.1"/>
    <property type="molecule type" value="Genomic_DNA"/>
</dbReference>
<feature type="signal peptide" evidence="1">
    <location>
        <begin position="1"/>
        <end position="21"/>
    </location>
</feature>
<reference evidence="2 3" key="1">
    <citation type="submission" date="2015-11" db="EMBL/GenBank/DDBJ databases">
        <title>Genomic analysis of 38 Legionella species identifies large and diverse effector repertoires.</title>
        <authorList>
            <person name="Burstein D."/>
            <person name="Amaro F."/>
            <person name="Zusman T."/>
            <person name="Lifshitz Z."/>
            <person name="Cohen O."/>
            <person name="Gilbert J.A."/>
            <person name="Pupko T."/>
            <person name="Shuman H.A."/>
            <person name="Segal G."/>
        </authorList>
    </citation>
    <scope>NUCLEOTIDE SEQUENCE [LARGE SCALE GENOMIC DNA]</scope>
    <source>
        <strain evidence="2 3">Mt.St.Helens-9</strain>
    </source>
</reference>
<evidence type="ECO:0000313" key="3">
    <source>
        <dbReference type="Proteomes" id="UP000054877"/>
    </source>
</evidence>
<dbReference type="InterPro" id="IPR051675">
    <property type="entry name" value="Endo/Exo/Phosphatase_dom_1"/>
</dbReference>
<dbReference type="PATRIC" id="fig|452.5.peg.2502"/>
<organism evidence="2 3">
    <name type="scientific">Legionella spiritensis</name>
    <dbReference type="NCBI Taxonomy" id="452"/>
    <lineage>
        <taxon>Bacteria</taxon>
        <taxon>Pseudomonadati</taxon>
        <taxon>Pseudomonadota</taxon>
        <taxon>Gammaproteobacteria</taxon>
        <taxon>Legionellales</taxon>
        <taxon>Legionellaceae</taxon>
        <taxon>Legionella</taxon>
    </lineage>
</organism>
<feature type="chain" id="PRO_5006918164" evidence="1">
    <location>
        <begin position="22"/>
        <end position="105"/>
    </location>
</feature>